<comment type="similarity">
    <text evidence="1">Belongs to the peptidase C2 family.</text>
</comment>
<dbReference type="PANTHER" id="PTHR10183">
    <property type="entry name" value="CALPAIN"/>
    <property type="match status" value="1"/>
</dbReference>
<feature type="region of interest" description="Disordered" evidence="6">
    <location>
        <begin position="711"/>
        <end position="736"/>
    </location>
</feature>
<protein>
    <recommendedName>
        <fullName evidence="7">Calpain catalytic domain-containing protein</fullName>
    </recommendedName>
</protein>
<evidence type="ECO:0000313" key="8">
    <source>
        <dbReference type="EMBL" id="EAX96600.1"/>
    </source>
</evidence>
<evidence type="ECO:0000256" key="3">
    <source>
        <dbReference type="ARBA" id="ARBA00022801"/>
    </source>
</evidence>
<name>A2FER3_TRIV3</name>
<dbReference type="RefSeq" id="XP_001309530.1">
    <property type="nucleotide sequence ID" value="XM_001309529.1"/>
</dbReference>
<dbReference type="InterPro" id="IPR038765">
    <property type="entry name" value="Papain-like_cys_pep_sf"/>
</dbReference>
<dbReference type="OrthoDB" id="167576at2759"/>
<evidence type="ECO:0000256" key="1">
    <source>
        <dbReference type="ARBA" id="ARBA00007623"/>
    </source>
</evidence>
<reference evidence="8" key="2">
    <citation type="journal article" date="2007" name="Science">
        <title>Draft genome sequence of the sexually transmitted pathogen Trichomonas vaginalis.</title>
        <authorList>
            <person name="Carlton J.M."/>
            <person name="Hirt R.P."/>
            <person name="Silva J.C."/>
            <person name="Delcher A.L."/>
            <person name="Schatz M."/>
            <person name="Zhao Q."/>
            <person name="Wortman J.R."/>
            <person name="Bidwell S.L."/>
            <person name="Alsmark U.C.M."/>
            <person name="Besteiro S."/>
            <person name="Sicheritz-Ponten T."/>
            <person name="Noel C.J."/>
            <person name="Dacks J.B."/>
            <person name="Foster P.G."/>
            <person name="Simillion C."/>
            <person name="Van de Peer Y."/>
            <person name="Miranda-Saavedra D."/>
            <person name="Barton G.J."/>
            <person name="Westrop G.D."/>
            <person name="Mueller S."/>
            <person name="Dessi D."/>
            <person name="Fiori P.L."/>
            <person name="Ren Q."/>
            <person name="Paulsen I."/>
            <person name="Zhang H."/>
            <person name="Bastida-Corcuera F.D."/>
            <person name="Simoes-Barbosa A."/>
            <person name="Brown M.T."/>
            <person name="Hayes R.D."/>
            <person name="Mukherjee M."/>
            <person name="Okumura C.Y."/>
            <person name="Schneider R."/>
            <person name="Smith A.J."/>
            <person name="Vanacova S."/>
            <person name="Villalvazo M."/>
            <person name="Haas B.J."/>
            <person name="Pertea M."/>
            <person name="Feldblyum T.V."/>
            <person name="Utterback T.R."/>
            <person name="Shu C.L."/>
            <person name="Osoegawa K."/>
            <person name="de Jong P.J."/>
            <person name="Hrdy I."/>
            <person name="Horvathova L."/>
            <person name="Zubacova Z."/>
            <person name="Dolezal P."/>
            <person name="Malik S.B."/>
            <person name="Logsdon J.M. Jr."/>
            <person name="Henze K."/>
            <person name="Gupta A."/>
            <person name="Wang C.C."/>
            <person name="Dunne R.L."/>
            <person name="Upcroft J.A."/>
            <person name="Upcroft P."/>
            <person name="White O."/>
            <person name="Salzberg S.L."/>
            <person name="Tang P."/>
            <person name="Chiu C.-H."/>
            <person name="Lee Y.-S."/>
            <person name="Embley T.M."/>
            <person name="Coombs G.H."/>
            <person name="Mottram J.C."/>
            <person name="Tachezy J."/>
            <person name="Fraser-Liggett C.M."/>
            <person name="Johnson P.J."/>
        </authorList>
    </citation>
    <scope>NUCLEOTIDE SEQUENCE [LARGE SCALE GENOMIC DNA]</scope>
    <source>
        <strain evidence="8">G3</strain>
    </source>
</reference>
<dbReference type="Gene3D" id="3.90.70.10">
    <property type="entry name" value="Cysteine proteinases"/>
    <property type="match status" value="1"/>
</dbReference>
<gene>
    <name evidence="8" type="ORF">TVAG_140890</name>
</gene>
<evidence type="ECO:0000259" key="7">
    <source>
        <dbReference type="PROSITE" id="PS50203"/>
    </source>
</evidence>
<dbReference type="KEGG" id="tva:4754371"/>
<keyword evidence="2" id="KW-0645">Protease</keyword>
<dbReference type="GO" id="GO:0006508">
    <property type="term" value="P:proteolysis"/>
    <property type="evidence" value="ECO:0007669"/>
    <property type="project" value="UniProtKB-KW"/>
</dbReference>
<evidence type="ECO:0000256" key="6">
    <source>
        <dbReference type="SAM" id="MobiDB-lite"/>
    </source>
</evidence>
<dbReference type="VEuPathDB" id="TrichDB:TVAG_140890"/>
<dbReference type="Pfam" id="PF00648">
    <property type="entry name" value="Peptidase_C2"/>
    <property type="match status" value="1"/>
</dbReference>
<evidence type="ECO:0000313" key="9">
    <source>
        <dbReference type="Proteomes" id="UP000001542"/>
    </source>
</evidence>
<organism evidence="8 9">
    <name type="scientific">Trichomonas vaginalis (strain ATCC PRA-98 / G3)</name>
    <dbReference type="NCBI Taxonomy" id="412133"/>
    <lineage>
        <taxon>Eukaryota</taxon>
        <taxon>Metamonada</taxon>
        <taxon>Parabasalia</taxon>
        <taxon>Trichomonadida</taxon>
        <taxon>Trichomonadidae</taxon>
        <taxon>Trichomonas</taxon>
    </lineage>
</organism>
<dbReference type="InParanoid" id="A2FER3"/>
<dbReference type="PANTHER" id="PTHR10183:SF379">
    <property type="entry name" value="CALPAIN-5"/>
    <property type="match status" value="1"/>
</dbReference>
<feature type="compositionally biased region" description="Basic and acidic residues" evidence="6">
    <location>
        <begin position="722"/>
        <end position="731"/>
    </location>
</feature>
<sequence length="839" mass="93646">MKPGSGQASARGDANARNKAKAGKGKKALPTMTYLKNVKPFAPVQTYTPWTGDEATTIKVAQKPIFDDQPGNQVFSQKYPQLNRLMQIFPADAKFDDPDVQISFKNPEVDSRFSSSLFLCLSKGLQFFESGTFQIFPNEINPSGKYCIRMFENGQSVRIIFDDKIPCNENGECALLRHTDEHIMLPTLLHKAFLRYTHIEQYSAPDCVSLMTGFVHFEVPVEWQNIVFWFGRPDSLVAMYIKNPRNDDLGGDRLFHILDVFEVDQHRKFVKLQCPGARWRGRFSGFEEDTKHWTNQIRVLLEIDPETVATAGFFWMILEDLVENFDSIMVFSPSTSFQCNVRHQDIWVPKEQQFYIPPAPTLMRATGPGQLQICCAPLLTTAPSNNLQLNLGKFAWNSGQCPTALSINCSRWTASTLNIEKSEEVFELETNSRGGYIMQIFSNDANVEFINYSDVTNVTQSEGDLPFFVSLDEFAINVFPQRFELIGKIAFNLDQPGNVSFAVAMTNQHHRDNAACLLFNCDTNDVMPSKNLRSSSIAITPNKRGYVLLIFGLYGESLMGMQSIDLIGKWRARIFSDVPLSDVVDVAHANYSDVEGDVTELDENHQIQRHVLSGGCECIVVLETSQPLSLTLTVCEEDKPISVVRGVGFCVLPSCKLPTDKDPTRLIVKSVCSENVSNFQWKLRIYATGNVTCKEDTAPADKTAAAIAAWEKKRSAKPGGGKKSEASKRSVEPQVQLAPPVVDQKVLKVVECKEENGAKVLSQEEIDKLLPQQAEQPSSSTGNESAGGNSAKEDSVPELGEDLREGVNALSAKVTEEWDAYEQSRAQITKLYTPPPKEE</sequence>
<evidence type="ECO:0000256" key="5">
    <source>
        <dbReference type="PROSITE-ProRule" id="PRU00239"/>
    </source>
</evidence>
<dbReference type="SUPFAM" id="SSF54001">
    <property type="entry name" value="Cysteine proteinases"/>
    <property type="match status" value="1"/>
</dbReference>
<dbReference type="eggNOG" id="KOG0045">
    <property type="taxonomic scope" value="Eukaryota"/>
</dbReference>
<dbReference type="InterPro" id="IPR001300">
    <property type="entry name" value="Peptidase_C2_calpain_cat"/>
</dbReference>
<comment type="caution">
    <text evidence="5">Lacks conserved residue(s) required for the propagation of feature annotation.</text>
</comment>
<dbReference type="AlphaFoldDB" id="A2FER3"/>
<dbReference type="SMART" id="SM00230">
    <property type="entry name" value="CysPc"/>
    <property type="match status" value="1"/>
</dbReference>
<evidence type="ECO:0000256" key="2">
    <source>
        <dbReference type="ARBA" id="ARBA00022670"/>
    </source>
</evidence>
<feature type="compositionally biased region" description="Basic and acidic residues" evidence="6">
    <location>
        <begin position="791"/>
        <end position="805"/>
    </location>
</feature>
<proteinExistence type="inferred from homology"/>
<feature type="compositionally biased region" description="Polar residues" evidence="6">
    <location>
        <begin position="773"/>
        <end position="788"/>
    </location>
</feature>
<feature type="region of interest" description="Disordered" evidence="6">
    <location>
        <begin position="1"/>
        <end position="25"/>
    </location>
</feature>
<dbReference type="InterPro" id="IPR022684">
    <property type="entry name" value="Calpain_cysteine_protease"/>
</dbReference>
<dbReference type="GO" id="GO:0004198">
    <property type="term" value="F:calcium-dependent cysteine-type endopeptidase activity"/>
    <property type="evidence" value="ECO:0007669"/>
    <property type="project" value="InterPro"/>
</dbReference>
<feature type="region of interest" description="Disordered" evidence="6">
    <location>
        <begin position="771"/>
        <end position="808"/>
    </location>
</feature>
<dbReference type="EMBL" id="DS113751">
    <property type="protein sequence ID" value="EAX96600.1"/>
    <property type="molecule type" value="Genomic_DNA"/>
</dbReference>
<dbReference type="Proteomes" id="UP000001542">
    <property type="component" value="Unassembled WGS sequence"/>
</dbReference>
<dbReference type="PROSITE" id="PS50203">
    <property type="entry name" value="CALPAIN_CAT"/>
    <property type="match status" value="1"/>
</dbReference>
<keyword evidence="3" id="KW-0378">Hydrolase</keyword>
<evidence type="ECO:0000256" key="4">
    <source>
        <dbReference type="ARBA" id="ARBA00022807"/>
    </source>
</evidence>
<feature type="domain" description="Calpain catalytic" evidence="7">
    <location>
        <begin position="134"/>
        <end position="334"/>
    </location>
</feature>
<dbReference type="STRING" id="5722.A2FER3"/>
<accession>A2FER3</accession>
<keyword evidence="4" id="KW-0788">Thiol protease</keyword>
<reference evidence="8" key="1">
    <citation type="submission" date="2006-10" db="EMBL/GenBank/DDBJ databases">
        <authorList>
            <person name="Amadeo P."/>
            <person name="Zhao Q."/>
            <person name="Wortman J."/>
            <person name="Fraser-Liggett C."/>
            <person name="Carlton J."/>
        </authorList>
    </citation>
    <scope>NUCLEOTIDE SEQUENCE</scope>
    <source>
        <strain evidence="8">G3</strain>
    </source>
</reference>
<dbReference type="VEuPathDB" id="TrichDB:TVAGG3_0603800"/>
<keyword evidence="9" id="KW-1185">Reference proteome</keyword>